<keyword evidence="3" id="KW-1185">Reference proteome</keyword>
<accession>A0ABR0BGR8</accession>
<dbReference type="EMBL" id="JAWRVI010000109">
    <property type="protein sequence ID" value="KAK4076888.1"/>
    <property type="molecule type" value="Genomic_DNA"/>
</dbReference>
<evidence type="ECO:0000313" key="2">
    <source>
        <dbReference type="EMBL" id="KAK4076888.1"/>
    </source>
</evidence>
<organism evidence="2 3">
    <name type="scientific">Purpureocillium lilacinum</name>
    <name type="common">Paecilomyces lilacinus</name>
    <dbReference type="NCBI Taxonomy" id="33203"/>
    <lineage>
        <taxon>Eukaryota</taxon>
        <taxon>Fungi</taxon>
        <taxon>Dikarya</taxon>
        <taxon>Ascomycota</taxon>
        <taxon>Pezizomycotina</taxon>
        <taxon>Sordariomycetes</taxon>
        <taxon>Hypocreomycetidae</taxon>
        <taxon>Hypocreales</taxon>
        <taxon>Ophiocordycipitaceae</taxon>
        <taxon>Purpureocillium</taxon>
    </lineage>
</organism>
<evidence type="ECO:0008006" key="4">
    <source>
        <dbReference type="Google" id="ProtNLM"/>
    </source>
</evidence>
<gene>
    <name evidence="2" type="ORF">Purlil1_12512</name>
</gene>
<sequence length="162" mass="18045">MPHTNNRPRSVSQGRRAESDTGRMRGRYTAVPSKVHNATTGTRSAAQLWSTAGRCWKILQTHDRALPGSHTRTLYDTMTEMGVKVLAQLRTGKTALNSYLHKIGVAESDMCDCGQAAETVEHFLFRCKKWTMQREVMFQYSQTKIGSLSFFLGGKGASDGDK</sequence>
<dbReference type="Proteomes" id="UP001287286">
    <property type="component" value="Unassembled WGS sequence"/>
</dbReference>
<feature type="region of interest" description="Disordered" evidence="1">
    <location>
        <begin position="1"/>
        <end position="29"/>
    </location>
</feature>
<evidence type="ECO:0000313" key="3">
    <source>
        <dbReference type="Proteomes" id="UP001287286"/>
    </source>
</evidence>
<name>A0ABR0BGR8_PURLI</name>
<reference evidence="2 3" key="1">
    <citation type="journal article" date="2024" name="Microbiol. Resour. Announc.">
        <title>Genome annotations for the ascomycete fungi Trichoderma harzianum, Trichoderma aggressivum, and Purpureocillium lilacinum.</title>
        <authorList>
            <person name="Beijen E.P.W."/>
            <person name="Ohm R.A."/>
        </authorList>
    </citation>
    <scope>NUCLEOTIDE SEQUENCE [LARGE SCALE GENOMIC DNA]</scope>
    <source>
        <strain evidence="2 3">CBS 150709</strain>
    </source>
</reference>
<protein>
    <recommendedName>
        <fullName evidence="4">Reverse transcriptase</fullName>
    </recommendedName>
</protein>
<comment type="caution">
    <text evidence="2">The sequence shown here is derived from an EMBL/GenBank/DDBJ whole genome shotgun (WGS) entry which is preliminary data.</text>
</comment>
<feature type="compositionally biased region" description="Polar residues" evidence="1">
    <location>
        <begin position="1"/>
        <end position="13"/>
    </location>
</feature>
<proteinExistence type="predicted"/>
<evidence type="ECO:0000256" key="1">
    <source>
        <dbReference type="SAM" id="MobiDB-lite"/>
    </source>
</evidence>